<dbReference type="EMBL" id="AHMM02000016">
    <property type="protein sequence ID" value="EQA37185.1"/>
    <property type="molecule type" value="Genomic_DNA"/>
</dbReference>
<reference evidence="7 8" key="1">
    <citation type="submission" date="2013-05" db="EMBL/GenBank/DDBJ databases">
        <authorList>
            <person name="Harkins D.M."/>
            <person name="Durkin A.S."/>
            <person name="Brinkac L.M."/>
            <person name="Haft D.H."/>
            <person name="Selengut J.D."/>
            <person name="Sanka R."/>
            <person name="DePew J."/>
            <person name="Purushe J."/>
            <person name="Hartskeerl R.A."/>
            <person name="Ahmed A."/>
            <person name="van der Linden H."/>
            <person name="Goris M.G.A."/>
            <person name="Vinetz J.M."/>
            <person name="Sutton G.G."/>
            <person name="Nierman W.C."/>
            <person name="Fouts D.E."/>
        </authorList>
    </citation>
    <scope>NUCLEOTIDE SEQUENCE [LARGE SCALE GENOMIC DNA]</scope>
    <source>
        <strain evidence="7 8">10</strain>
    </source>
</reference>
<evidence type="ECO:0000256" key="5">
    <source>
        <dbReference type="SAM" id="Phobius"/>
    </source>
</evidence>
<evidence type="ECO:0000256" key="1">
    <source>
        <dbReference type="ARBA" id="ARBA00004141"/>
    </source>
</evidence>
<sequence>MPLFFVSNAIYPIEIMSDWLKVISHVNSLTYVIDALRSSMPDFPLNFGVPFISSFLVVLIGGRLYKRVGA</sequence>
<dbReference type="Pfam" id="PF01061">
    <property type="entry name" value="ABC2_membrane"/>
    <property type="match status" value="1"/>
</dbReference>
<dbReference type="Proteomes" id="UP000018719">
    <property type="component" value="Unassembled WGS sequence"/>
</dbReference>
<evidence type="ECO:0000256" key="4">
    <source>
        <dbReference type="ARBA" id="ARBA00023136"/>
    </source>
</evidence>
<keyword evidence="2 5" id="KW-0812">Transmembrane</keyword>
<feature type="transmembrane region" description="Helical" evidence="5">
    <location>
        <begin position="47"/>
        <end position="65"/>
    </location>
</feature>
<evidence type="ECO:0000256" key="3">
    <source>
        <dbReference type="ARBA" id="ARBA00022989"/>
    </source>
</evidence>
<dbReference type="STRING" id="1049790.LEP1GSC047_0822"/>
<name>V6HJW3_9LEPT</name>
<keyword evidence="7" id="KW-0067">ATP-binding</keyword>
<dbReference type="InterPro" id="IPR013525">
    <property type="entry name" value="ABC2_TM"/>
</dbReference>
<proteinExistence type="predicted"/>
<accession>V6HJW3</accession>
<keyword evidence="4 5" id="KW-0472">Membrane</keyword>
<evidence type="ECO:0000313" key="8">
    <source>
        <dbReference type="Proteomes" id="UP000018719"/>
    </source>
</evidence>
<feature type="domain" description="ABC-2 type transporter transmembrane" evidence="6">
    <location>
        <begin position="1"/>
        <end position="40"/>
    </location>
</feature>
<organism evidence="7 8">
    <name type="scientific">Leptospira inadai serovar Lyme str. 10</name>
    <dbReference type="NCBI Taxonomy" id="1049790"/>
    <lineage>
        <taxon>Bacteria</taxon>
        <taxon>Pseudomonadati</taxon>
        <taxon>Spirochaetota</taxon>
        <taxon>Spirochaetia</taxon>
        <taxon>Leptospirales</taxon>
        <taxon>Leptospiraceae</taxon>
        <taxon>Leptospira</taxon>
    </lineage>
</organism>
<dbReference type="GO" id="GO:0005524">
    <property type="term" value="F:ATP binding"/>
    <property type="evidence" value="ECO:0007669"/>
    <property type="project" value="UniProtKB-KW"/>
</dbReference>
<protein>
    <submittedName>
        <fullName evidence="7">ABC transporter, ATP-binding domain protein</fullName>
    </submittedName>
</protein>
<comment type="subcellular location">
    <subcellularLocation>
        <location evidence="1">Membrane</location>
        <topology evidence="1">Multi-pass membrane protein</topology>
    </subcellularLocation>
</comment>
<evidence type="ECO:0000313" key="7">
    <source>
        <dbReference type="EMBL" id="EQA37185.1"/>
    </source>
</evidence>
<dbReference type="RefSeq" id="WP_010419565.1">
    <property type="nucleotide sequence ID" value="NZ_AHMM02000016.1"/>
</dbReference>
<dbReference type="GO" id="GO:0016020">
    <property type="term" value="C:membrane"/>
    <property type="evidence" value="ECO:0007669"/>
    <property type="project" value="UniProtKB-SubCell"/>
</dbReference>
<gene>
    <name evidence="7" type="ORF">LEP1GSC047_0822</name>
</gene>
<dbReference type="GO" id="GO:0140359">
    <property type="term" value="F:ABC-type transporter activity"/>
    <property type="evidence" value="ECO:0007669"/>
    <property type="project" value="InterPro"/>
</dbReference>
<dbReference type="AlphaFoldDB" id="V6HJW3"/>
<evidence type="ECO:0000259" key="6">
    <source>
        <dbReference type="Pfam" id="PF01061"/>
    </source>
</evidence>
<keyword evidence="7" id="KW-0547">Nucleotide-binding</keyword>
<keyword evidence="3 5" id="KW-1133">Transmembrane helix</keyword>
<comment type="caution">
    <text evidence="7">The sequence shown here is derived from an EMBL/GenBank/DDBJ whole genome shotgun (WGS) entry which is preliminary data.</text>
</comment>
<evidence type="ECO:0000256" key="2">
    <source>
        <dbReference type="ARBA" id="ARBA00022692"/>
    </source>
</evidence>